<dbReference type="OrthoDB" id="413572at2759"/>
<name>A0A8E0RYV3_9TREM</name>
<organism evidence="1 2">
    <name type="scientific">Fasciolopsis buskii</name>
    <dbReference type="NCBI Taxonomy" id="27845"/>
    <lineage>
        <taxon>Eukaryota</taxon>
        <taxon>Metazoa</taxon>
        <taxon>Spiralia</taxon>
        <taxon>Lophotrochozoa</taxon>
        <taxon>Platyhelminthes</taxon>
        <taxon>Trematoda</taxon>
        <taxon>Digenea</taxon>
        <taxon>Plagiorchiida</taxon>
        <taxon>Echinostomata</taxon>
        <taxon>Echinostomatoidea</taxon>
        <taxon>Fasciolidae</taxon>
        <taxon>Fasciolopsis</taxon>
    </lineage>
</organism>
<evidence type="ECO:0000313" key="1">
    <source>
        <dbReference type="EMBL" id="KAA0194382.1"/>
    </source>
</evidence>
<comment type="caution">
    <text evidence="1">The sequence shown here is derived from an EMBL/GenBank/DDBJ whole genome shotgun (WGS) entry which is preliminary data.</text>
</comment>
<accession>A0A8E0RYV3</accession>
<sequence length="234" mass="25737">MFQRLDKDCTRSGSWHPRSVGLAIFSRCVQLAGPALLLSTVTPDPHASAPSPSPSISCLNVALQLLERGCRLDREPGADAEKSPGGTDPLTMASEAELRLRGLMLLTRLTDNTAVRNALASPNCLSRCLTRLVLPACVWRAGRTAEAMRKAATTCLVALIAAATAIYDIDEASVDARTDDEVHLDLWLSSHCEPIRRLLGPKVEKLRRDGEFKLHNRKRIFFFYMILRSVNSCP</sequence>
<proteinExistence type="predicted"/>
<evidence type="ECO:0000313" key="2">
    <source>
        <dbReference type="Proteomes" id="UP000728185"/>
    </source>
</evidence>
<dbReference type="Proteomes" id="UP000728185">
    <property type="component" value="Unassembled WGS sequence"/>
</dbReference>
<dbReference type="EMBL" id="LUCM01004403">
    <property type="protein sequence ID" value="KAA0194382.1"/>
    <property type="molecule type" value="Genomic_DNA"/>
</dbReference>
<dbReference type="AlphaFoldDB" id="A0A8E0RYV3"/>
<reference evidence="1" key="1">
    <citation type="submission" date="2019-05" db="EMBL/GenBank/DDBJ databases">
        <title>Annotation for the trematode Fasciolopsis buski.</title>
        <authorList>
            <person name="Choi Y.-J."/>
        </authorList>
    </citation>
    <scope>NUCLEOTIDE SEQUENCE</scope>
    <source>
        <strain evidence="1">HT</strain>
        <tissue evidence="1">Whole worm</tissue>
    </source>
</reference>
<keyword evidence="2" id="KW-1185">Reference proteome</keyword>
<gene>
    <name evidence="1" type="ORF">FBUS_10847</name>
</gene>
<protein>
    <submittedName>
        <fullName evidence="1">Uncharacterized protein</fullName>
    </submittedName>
</protein>